<dbReference type="Pfam" id="PF01915">
    <property type="entry name" value="Glyco_hydro_3_C"/>
    <property type="match status" value="1"/>
</dbReference>
<evidence type="ECO:0000256" key="8">
    <source>
        <dbReference type="ARBA" id="ARBA00032194"/>
    </source>
</evidence>
<keyword evidence="4 11" id="KW-0732">Signal</keyword>
<gene>
    <name evidence="13" type="ORF">EV664_10726</name>
</gene>
<dbReference type="InterPro" id="IPR017853">
    <property type="entry name" value="GH"/>
</dbReference>
<dbReference type="InterPro" id="IPR026891">
    <property type="entry name" value="Fn3-like"/>
</dbReference>
<accession>A0A4R6FK04</accession>
<dbReference type="RefSeq" id="WP_133495762.1">
    <property type="nucleotide sequence ID" value="NZ_BMLU01000007.1"/>
</dbReference>
<dbReference type="EMBL" id="SNWD01000007">
    <property type="protein sequence ID" value="TDN81627.1"/>
    <property type="molecule type" value="Genomic_DNA"/>
</dbReference>
<evidence type="ECO:0000256" key="2">
    <source>
        <dbReference type="ARBA" id="ARBA00005336"/>
    </source>
</evidence>
<dbReference type="EC" id="3.2.1.21" evidence="3"/>
<evidence type="ECO:0000256" key="5">
    <source>
        <dbReference type="ARBA" id="ARBA00022801"/>
    </source>
</evidence>
<dbReference type="Gene3D" id="3.40.50.1700">
    <property type="entry name" value="Glycoside hydrolase family 3 C-terminal domain"/>
    <property type="match status" value="1"/>
</dbReference>
<dbReference type="InterPro" id="IPR036962">
    <property type="entry name" value="Glyco_hydro_3_N_sf"/>
</dbReference>
<evidence type="ECO:0000256" key="9">
    <source>
        <dbReference type="ARBA" id="ARBA00032594"/>
    </source>
</evidence>
<dbReference type="FunFam" id="2.60.40.10:FF:000495">
    <property type="entry name" value="Periplasmic beta-glucosidase"/>
    <property type="match status" value="1"/>
</dbReference>
<dbReference type="SUPFAM" id="SSF51445">
    <property type="entry name" value="(Trans)glycosidases"/>
    <property type="match status" value="1"/>
</dbReference>
<protein>
    <recommendedName>
        <fullName evidence="3">beta-glucosidase</fullName>
        <ecNumber evidence="3">3.2.1.21</ecNumber>
    </recommendedName>
    <alternativeName>
        <fullName evidence="9">Beta-D-glucoside glucohydrolase</fullName>
    </alternativeName>
    <alternativeName>
        <fullName evidence="7">Cellobiase</fullName>
    </alternativeName>
    <alternativeName>
        <fullName evidence="8">Gentiobiase</fullName>
    </alternativeName>
</protein>
<name>A0A4R6FK04_9SPHN</name>
<dbReference type="SMART" id="SM01217">
    <property type="entry name" value="Fn3_like"/>
    <property type="match status" value="1"/>
</dbReference>
<evidence type="ECO:0000256" key="6">
    <source>
        <dbReference type="ARBA" id="ARBA00023295"/>
    </source>
</evidence>
<dbReference type="GO" id="GO:0008422">
    <property type="term" value="F:beta-glucosidase activity"/>
    <property type="evidence" value="ECO:0007669"/>
    <property type="project" value="UniProtKB-EC"/>
</dbReference>
<dbReference type="PANTHER" id="PTHR30620:SF16">
    <property type="entry name" value="LYSOSOMAL BETA GLUCOSIDASE"/>
    <property type="match status" value="1"/>
</dbReference>
<evidence type="ECO:0000313" key="13">
    <source>
        <dbReference type="EMBL" id="TDN81627.1"/>
    </source>
</evidence>
<feature type="domain" description="Fibronectin type III-like" evidence="12">
    <location>
        <begin position="681"/>
        <end position="750"/>
    </location>
</feature>
<evidence type="ECO:0000256" key="1">
    <source>
        <dbReference type="ARBA" id="ARBA00000448"/>
    </source>
</evidence>
<dbReference type="Gene3D" id="3.20.20.300">
    <property type="entry name" value="Glycoside hydrolase, family 3, N-terminal domain"/>
    <property type="match status" value="1"/>
</dbReference>
<organism evidence="13 14">
    <name type="scientific">Stakelama pacifica</name>
    <dbReference type="NCBI Taxonomy" id="517720"/>
    <lineage>
        <taxon>Bacteria</taxon>
        <taxon>Pseudomonadati</taxon>
        <taxon>Pseudomonadota</taxon>
        <taxon>Alphaproteobacteria</taxon>
        <taxon>Sphingomonadales</taxon>
        <taxon>Sphingomonadaceae</taxon>
        <taxon>Stakelama</taxon>
    </lineage>
</organism>
<dbReference type="InterPro" id="IPR019800">
    <property type="entry name" value="Glyco_hydro_3_AS"/>
</dbReference>
<dbReference type="PANTHER" id="PTHR30620">
    <property type="entry name" value="PERIPLASMIC BETA-GLUCOSIDASE-RELATED"/>
    <property type="match status" value="1"/>
</dbReference>
<dbReference type="SUPFAM" id="SSF52279">
    <property type="entry name" value="Beta-D-glucan exohydrolase, C-terminal domain"/>
    <property type="match status" value="1"/>
</dbReference>
<feature type="signal peptide" evidence="11">
    <location>
        <begin position="1"/>
        <end position="22"/>
    </location>
</feature>
<dbReference type="PROSITE" id="PS00775">
    <property type="entry name" value="GLYCOSYL_HYDROL_F3"/>
    <property type="match status" value="1"/>
</dbReference>
<dbReference type="Pfam" id="PF14310">
    <property type="entry name" value="Fn3-like"/>
    <property type="match status" value="1"/>
</dbReference>
<comment type="similarity">
    <text evidence="2 10">Belongs to the glycosyl hydrolase 3 family.</text>
</comment>
<evidence type="ECO:0000256" key="3">
    <source>
        <dbReference type="ARBA" id="ARBA00012744"/>
    </source>
</evidence>
<keyword evidence="14" id="KW-1185">Reference proteome</keyword>
<keyword evidence="6 10" id="KW-0326">Glycosidase</keyword>
<keyword evidence="5 10" id="KW-0378">Hydrolase</keyword>
<evidence type="ECO:0000259" key="12">
    <source>
        <dbReference type="SMART" id="SM01217"/>
    </source>
</evidence>
<dbReference type="InterPro" id="IPR036881">
    <property type="entry name" value="Glyco_hydro_3_C_sf"/>
</dbReference>
<evidence type="ECO:0000256" key="10">
    <source>
        <dbReference type="RuleBase" id="RU361161"/>
    </source>
</evidence>
<dbReference type="Pfam" id="PF00933">
    <property type="entry name" value="Glyco_hydro_3"/>
    <property type="match status" value="1"/>
</dbReference>
<dbReference type="GO" id="GO:0009251">
    <property type="term" value="P:glucan catabolic process"/>
    <property type="evidence" value="ECO:0007669"/>
    <property type="project" value="TreeGrafter"/>
</dbReference>
<dbReference type="PROSITE" id="PS51318">
    <property type="entry name" value="TAT"/>
    <property type="match status" value="1"/>
</dbReference>
<dbReference type="AlphaFoldDB" id="A0A4R6FK04"/>
<dbReference type="Gene3D" id="2.60.40.10">
    <property type="entry name" value="Immunoglobulins"/>
    <property type="match status" value="1"/>
</dbReference>
<evidence type="ECO:0000256" key="4">
    <source>
        <dbReference type="ARBA" id="ARBA00022729"/>
    </source>
</evidence>
<reference evidence="13 14" key="1">
    <citation type="submission" date="2019-03" db="EMBL/GenBank/DDBJ databases">
        <title>Genomic Encyclopedia of Type Strains, Phase IV (KMG-IV): sequencing the most valuable type-strain genomes for metagenomic binning, comparative biology and taxonomic classification.</title>
        <authorList>
            <person name="Goeker M."/>
        </authorList>
    </citation>
    <scope>NUCLEOTIDE SEQUENCE [LARGE SCALE GENOMIC DNA]</scope>
    <source>
        <strain evidence="13 14">DSM 25059</strain>
    </source>
</reference>
<proteinExistence type="inferred from homology"/>
<feature type="chain" id="PRO_5020264428" description="beta-glucosidase" evidence="11">
    <location>
        <begin position="23"/>
        <end position="764"/>
    </location>
</feature>
<comment type="caution">
    <text evidence="13">The sequence shown here is derived from an EMBL/GenBank/DDBJ whole genome shotgun (WGS) entry which is preliminary data.</text>
</comment>
<dbReference type="InterPro" id="IPR006311">
    <property type="entry name" value="TAT_signal"/>
</dbReference>
<dbReference type="FunFam" id="3.20.20.300:FF:000005">
    <property type="entry name" value="Periplasmic beta-glucosidase"/>
    <property type="match status" value="1"/>
</dbReference>
<dbReference type="InterPro" id="IPR001764">
    <property type="entry name" value="Glyco_hydro_3_N"/>
</dbReference>
<dbReference type="InterPro" id="IPR013783">
    <property type="entry name" value="Ig-like_fold"/>
</dbReference>
<dbReference type="PRINTS" id="PR00133">
    <property type="entry name" value="GLHYDRLASE3"/>
</dbReference>
<dbReference type="Proteomes" id="UP000295493">
    <property type="component" value="Unassembled WGS sequence"/>
</dbReference>
<dbReference type="InterPro" id="IPR002772">
    <property type="entry name" value="Glyco_hydro_3_C"/>
</dbReference>
<evidence type="ECO:0000313" key="14">
    <source>
        <dbReference type="Proteomes" id="UP000295493"/>
    </source>
</evidence>
<dbReference type="OrthoDB" id="9781691at2"/>
<evidence type="ECO:0000256" key="7">
    <source>
        <dbReference type="ARBA" id="ARBA00031448"/>
    </source>
</evidence>
<sequence>MDKKPVSRRALLMGAAVTTAWAASPARALTRALAADALALPRSVEALIGRMTVEEKAGQLQIMAAAWAGGAANALNPIAPKASFDEQLEQVRAMQLTGVFNGNGAEMAQRMQRAAMEEARLPIPLIFAADVIHGFRTVFPVPLGETASFEPDLARRTARAAAEEAAAAGIDWTFAPMVDIARDARWGRGVEGSGEDVYLGKLMAAARVHGFQGKALTDDDAVLSCAKHFAAYGAAESGLDYNTVDISERTLREVYLPPFKAAFDAGSLSTMAAFNEISGVPATANPWLMQEVLRSEWGFDGFVVSDYTGDEELIAHGFAQDARDATRLAFMAGVDMSMQSGFYREHLPDLVRSGEVPMERLDESVRRVLAVKAKLGLFDDPFRRISPAREKQRILTPEKRKLAREAGRRSIVMLKNEGDLLPLPRSGRNIAIIGPFAEGQHDLIGPWNVYGSDAQAVDLATGIRAAVADPKLVTTALGSGVEEAIDGGIEQALATARTADIVLLAVGEATNMSGEAQARAAITLPKPQMRLVEAVAKLGKPMVVILKNGRAMELEAPLLDAQAILVTWFLGTESGPATADILFGVEGPSARLPVSFPYATGQEPYYYSHKSTGRPNPEGPLQPYKAHFRGIPNEARFPFGHGLTYGKVEYSDLNLPARMAWDGALEITATLRNTGSRPCEEVAQLYIHDMAASITRPVRELKGFQKVALRPGEAKQVKFRLTRDQLTFIGIDERLTVEPGSFRLWIAPSAQADGVSGSFELVQG</sequence>
<evidence type="ECO:0000256" key="11">
    <source>
        <dbReference type="SAM" id="SignalP"/>
    </source>
</evidence>
<comment type="catalytic activity">
    <reaction evidence="1">
        <text>Hydrolysis of terminal, non-reducing beta-D-glucosyl residues with release of beta-D-glucose.</text>
        <dbReference type="EC" id="3.2.1.21"/>
    </reaction>
</comment>
<dbReference type="InterPro" id="IPR051915">
    <property type="entry name" value="Cellulose_Degrad_GH3"/>
</dbReference>